<keyword evidence="2 5" id="KW-0812">Transmembrane</keyword>
<keyword evidence="3 5" id="KW-1133">Transmembrane helix</keyword>
<proteinExistence type="predicted"/>
<dbReference type="PROSITE" id="PS50850">
    <property type="entry name" value="MFS"/>
    <property type="match status" value="1"/>
</dbReference>
<name>A0A4R4VX86_9ACTN</name>
<dbReference type="InterPro" id="IPR052528">
    <property type="entry name" value="Sugar_transport-like"/>
</dbReference>
<dbReference type="GO" id="GO:0022857">
    <property type="term" value="F:transmembrane transporter activity"/>
    <property type="evidence" value="ECO:0007669"/>
    <property type="project" value="InterPro"/>
</dbReference>
<evidence type="ECO:0000256" key="2">
    <source>
        <dbReference type="ARBA" id="ARBA00022692"/>
    </source>
</evidence>
<reference evidence="7 8" key="1">
    <citation type="submission" date="2019-03" db="EMBL/GenBank/DDBJ databases">
        <title>Draft genome sequences of novel Actinobacteria.</title>
        <authorList>
            <person name="Sahin N."/>
            <person name="Ay H."/>
            <person name="Saygin H."/>
        </authorList>
    </citation>
    <scope>NUCLEOTIDE SEQUENCE [LARGE SCALE GENOMIC DNA]</scope>
    <source>
        <strain evidence="7 8">KC310</strain>
    </source>
</reference>
<dbReference type="SUPFAM" id="SSF103473">
    <property type="entry name" value="MFS general substrate transporter"/>
    <property type="match status" value="1"/>
</dbReference>
<feature type="transmembrane region" description="Helical" evidence="5">
    <location>
        <begin position="349"/>
        <end position="379"/>
    </location>
</feature>
<dbReference type="InterPro" id="IPR036259">
    <property type="entry name" value="MFS_trans_sf"/>
</dbReference>
<evidence type="ECO:0000313" key="8">
    <source>
        <dbReference type="Proteomes" id="UP000295258"/>
    </source>
</evidence>
<dbReference type="InterPro" id="IPR011701">
    <property type="entry name" value="MFS"/>
</dbReference>
<feature type="transmembrane region" description="Helical" evidence="5">
    <location>
        <begin position="246"/>
        <end position="265"/>
    </location>
</feature>
<evidence type="ECO:0000259" key="6">
    <source>
        <dbReference type="PROSITE" id="PS50850"/>
    </source>
</evidence>
<gene>
    <name evidence="7" type="ORF">E1292_17695</name>
</gene>
<evidence type="ECO:0000256" key="4">
    <source>
        <dbReference type="ARBA" id="ARBA00023136"/>
    </source>
</evidence>
<dbReference type="AlphaFoldDB" id="A0A4R4VX86"/>
<organism evidence="7 8">
    <name type="scientific">Nonomuraea deserti</name>
    <dbReference type="NCBI Taxonomy" id="1848322"/>
    <lineage>
        <taxon>Bacteria</taxon>
        <taxon>Bacillati</taxon>
        <taxon>Actinomycetota</taxon>
        <taxon>Actinomycetes</taxon>
        <taxon>Streptosporangiales</taxon>
        <taxon>Streptosporangiaceae</taxon>
        <taxon>Nonomuraea</taxon>
    </lineage>
</organism>
<protein>
    <submittedName>
        <fullName evidence="7">MFS transporter</fullName>
    </submittedName>
</protein>
<dbReference type="GO" id="GO:0005886">
    <property type="term" value="C:plasma membrane"/>
    <property type="evidence" value="ECO:0007669"/>
    <property type="project" value="UniProtKB-SubCell"/>
</dbReference>
<sequence length="387" mass="39390">MTAGRAFWPLLVVHAILVQVISYGLRPSLSYAVIELGYGSVWLAVLAVMFALPPLILAVATGRLVDRVGERPSMVIGGAALTGASAIALVASEHLALLIAATALLGIGIIFSMVAEQSAVTGQARRRGMDTVFGVYTFITSLGQGVGPLLLLMPPAPGTLSPPLEPIAAACGLASLVTLAASFGFGSHHRATPEPTSGSRWPARRLLAIPGMYRALLVSGLILASIDVTLAYLPALAHSRGIAPGWVTAMLAARSLMTMASRINLGSLVRMLGRRKLTVAACAVSALALCGLPLPMPVGVLIGLTAVYGFASGLGQPMTMVWVTRLTPSGTQGTVLSLRIAGNRLAQTLIPAASGAAAAVSGVSGVLLLTGAALGVAAWSATAVPDD</sequence>
<keyword evidence="8" id="KW-1185">Reference proteome</keyword>
<accession>A0A4R4VX86</accession>
<dbReference type="InterPro" id="IPR020846">
    <property type="entry name" value="MFS_dom"/>
</dbReference>
<dbReference type="Gene3D" id="1.20.1250.20">
    <property type="entry name" value="MFS general substrate transporter like domains"/>
    <property type="match status" value="2"/>
</dbReference>
<feature type="transmembrane region" description="Helical" evidence="5">
    <location>
        <begin position="206"/>
        <end position="226"/>
    </location>
</feature>
<dbReference type="EMBL" id="SMKO01000041">
    <property type="protein sequence ID" value="TDD05090.1"/>
    <property type="molecule type" value="Genomic_DNA"/>
</dbReference>
<evidence type="ECO:0000313" key="7">
    <source>
        <dbReference type="EMBL" id="TDD05090.1"/>
    </source>
</evidence>
<dbReference type="Pfam" id="PF07690">
    <property type="entry name" value="MFS_1"/>
    <property type="match status" value="1"/>
</dbReference>
<dbReference type="PANTHER" id="PTHR23526">
    <property type="entry name" value="INTEGRAL MEMBRANE TRANSPORT PROTEIN-RELATED"/>
    <property type="match status" value="1"/>
</dbReference>
<feature type="transmembrane region" description="Helical" evidence="5">
    <location>
        <begin position="135"/>
        <end position="154"/>
    </location>
</feature>
<feature type="transmembrane region" description="Helical" evidence="5">
    <location>
        <begin position="37"/>
        <end position="60"/>
    </location>
</feature>
<feature type="transmembrane region" description="Helical" evidence="5">
    <location>
        <begin position="7"/>
        <end position="25"/>
    </location>
</feature>
<evidence type="ECO:0000256" key="3">
    <source>
        <dbReference type="ARBA" id="ARBA00022989"/>
    </source>
</evidence>
<dbReference type="PANTHER" id="PTHR23526:SF4">
    <property type="entry name" value="INTEGRAL MEMBRANE TRANSPORT PROTEIN"/>
    <property type="match status" value="1"/>
</dbReference>
<keyword evidence="4 5" id="KW-0472">Membrane</keyword>
<comment type="caution">
    <text evidence="7">The sequence shown here is derived from an EMBL/GenBank/DDBJ whole genome shotgun (WGS) entry which is preliminary data.</text>
</comment>
<feature type="transmembrane region" description="Helical" evidence="5">
    <location>
        <begin position="97"/>
        <end position="115"/>
    </location>
</feature>
<evidence type="ECO:0000256" key="1">
    <source>
        <dbReference type="ARBA" id="ARBA00004651"/>
    </source>
</evidence>
<feature type="transmembrane region" description="Helical" evidence="5">
    <location>
        <begin position="72"/>
        <end position="91"/>
    </location>
</feature>
<comment type="subcellular location">
    <subcellularLocation>
        <location evidence="1">Cell membrane</location>
        <topology evidence="1">Multi-pass membrane protein</topology>
    </subcellularLocation>
</comment>
<feature type="domain" description="Major facilitator superfamily (MFS) profile" evidence="6">
    <location>
        <begin position="208"/>
        <end position="387"/>
    </location>
</feature>
<dbReference type="Proteomes" id="UP000295258">
    <property type="component" value="Unassembled WGS sequence"/>
</dbReference>
<evidence type="ECO:0000256" key="5">
    <source>
        <dbReference type="SAM" id="Phobius"/>
    </source>
</evidence>
<dbReference type="RefSeq" id="WP_132596307.1">
    <property type="nucleotide sequence ID" value="NZ_SMKO01000041.1"/>
</dbReference>
<feature type="transmembrane region" description="Helical" evidence="5">
    <location>
        <begin position="166"/>
        <end position="185"/>
    </location>
</feature>